<name>A0AAV6N2A2_9ROSI</name>
<comment type="caution">
    <text evidence="2">The sequence shown here is derived from an EMBL/GenBank/DDBJ whole genome shotgun (WGS) entry which is preliminary data.</text>
</comment>
<feature type="non-terminal residue" evidence="2">
    <location>
        <position position="1"/>
    </location>
</feature>
<proteinExistence type="predicted"/>
<organism evidence="2 3">
    <name type="scientific">Cucurbita argyrosperma subsp. sororia</name>
    <dbReference type="NCBI Taxonomy" id="37648"/>
    <lineage>
        <taxon>Eukaryota</taxon>
        <taxon>Viridiplantae</taxon>
        <taxon>Streptophyta</taxon>
        <taxon>Embryophyta</taxon>
        <taxon>Tracheophyta</taxon>
        <taxon>Spermatophyta</taxon>
        <taxon>Magnoliopsida</taxon>
        <taxon>eudicotyledons</taxon>
        <taxon>Gunneridae</taxon>
        <taxon>Pentapetalae</taxon>
        <taxon>rosids</taxon>
        <taxon>fabids</taxon>
        <taxon>Cucurbitales</taxon>
        <taxon>Cucurbitaceae</taxon>
        <taxon>Cucurbiteae</taxon>
        <taxon>Cucurbita</taxon>
    </lineage>
</organism>
<dbReference type="Proteomes" id="UP000685013">
    <property type="component" value="Chromosome 10"/>
</dbReference>
<keyword evidence="3" id="KW-1185">Reference proteome</keyword>
<dbReference type="InterPro" id="IPR008480">
    <property type="entry name" value="DUF761_pln"/>
</dbReference>
<evidence type="ECO:0000256" key="1">
    <source>
        <dbReference type="SAM" id="MobiDB-lite"/>
    </source>
</evidence>
<evidence type="ECO:0000313" key="2">
    <source>
        <dbReference type="EMBL" id="KAG6589712.1"/>
    </source>
</evidence>
<sequence length="157" mass="17956">MAATNLLGRLRKAVEKLKFVMKFNIQSWRLAAMLGRTSSRNLRLSFNESPGLKVCKEDIIESSEHSNSSSRGGLQRTPSYASEDDVDKRAEAFIANFYRQLRIERQGFQDSGLVGDSCFETVWINSQRELKDFDHSVESWAVLQHHFQISAKRPETS</sequence>
<dbReference type="Pfam" id="PF05553">
    <property type="entry name" value="DUF761"/>
    <property type="match status" value="1"/>
</dbReference>
<accession>A0AAV6N2A2</accession>
<evidence type="ECO:0000313" key="3">
    <source>
        <dbReference type="Proteomes" id="UP000685013"/>
    </source>
</evidence>
<dbReference type="EMBL" id="JAGKQH010000010">
    <property type="protein sequence ID" value="KAG6589712.1"/>
    <property type="molecule type" value="Genomic_DNA"/>
</dbReference>
<dbReference type="AlphaFoldDB" id="A0AAV6N2A2"/>
<feature type="region of interest" description="Disordered" evidence="1">
    <location>
        <begin position="62"/>
        <end position="84"/>
    </location>
</feature>
<protein>
    <submittedName>
        <fullName evidence="2">Uncharacterized protein</fullName>
    </submittedName>
</protein>
<gene>
    <name evidence="2" type="ORF">SDJN03_15135</name>
</gene>
<reference evidence="2 3" key="1">
    <citation type="journal article" date="2021" name="Hortic Res">
        <title>The domestication of Cucurbita argyrosperma as revealed by the genome of its wild relative.</title>
        <authorList>
            <person name="Barrera-Redondo J."/>
            <person name="Sanchez-de la Vega G."/>
            <person name="Aguirre-Liguori J.A."/>
            <person name="Castellanos-Morales G."/>
            <person name="Gutierrez-Guerrero Y.T."/>
            <person name="Aguirre-Dugua X."/>
            <person name="Aguirre-Planter E."/>
            <person name="Tenaillon M.I."/>
            <person name="Lira-Saade R."/>
            <person name="Eguiarte L.E."/>
        </authorList>
    </citation>
    <scope>NUCLEOTIDE SEQUENCE [LARGE SCALE GENOMIC DNA]</scope>
    <source>
        <strain evidence="2">JBR-2021</strain>
    </source>
</reference>